<dbReference type="AlphaFoldDB" id="A0AAD9PRP5"/>
<comment type="caution">
    <text evidence="1">The sequence shown here is derived from an EMBL/GenBank/DDBJ whole genome shotgun (WGS) entry which is preliminary data.</text>
</comment>
<name>A0AAD9PRP5_ACRCE</name>
<accession>A0AAD9PRP5</accession>
<evidence type="ECO:0000313" key="2">
    <source>
        <dbReference type="Proteomes" id="UP001249851"/>
    </source>
</evidence>
<reference evidence="1" key="1">
    <citation type="journal article" date="2023" name="G3 (Bethesda)">
        <title>Whole genome assembly and annotation of the endangered Caribbean coral Acropora cervicornis.</title>
        <authorList>
            <person name="Selwyn J.D."/>
            <person name="Vollmer S.V."/>
        </authorList>
    </citation>
    <scope>NUCLEOTIDE SEQUENCE</scope>
    <source>
        <strain evidence="1">K2</strain>
    </source>
</reference>
<dbReference type="EMBL" id="JARQWQ010000168">
    <property type="protein sequence ID" value="KAK2547782.1"/>
    <property type="molecule type" value="Genomic_DNA"/>
</dbReference>
<protein>
    <submittedName>
        <fullName evidence="1">Uncharacterized protein</fullName>
    </submittedName>
</protein>
<proteinExistence type="predicted"/>
<gene>
    <name evidence="1" type="ORF">P5673_032191</name>
</gene>
<keyword evidence="2" id="KW-1185">Reference proteome</keyword>
<organism evidence="1 2">
    <name type="scientific">Acropora cervicornis</name>
    <name type="common">Staghorn coral</name>
    <dbReference type="NCBI Taxonomy" id="6130"/>
    <lineage>
        <taxon>Eukaryota</taxon>
        <taxon>Metazoa</taxon>
        <taxon>Cnidaria</taxon>
        <taxon>Anthozoa</taxon>
        <taxon>Hexacorallia</taxon>
        <taxon>Scleractinia</taxon>
        <taxon>Astrocoeniina</taxon>
        <taxon>Acroporidae</taxon>
        <taxon>Acropora</taxon>
    </lineage>
</organism>
<dbReference type="Proteomes" id="UP001249851">
    <property type="component" value="Unassembled WGS sequence"/>
</dbReference>
<sequence length="128" mass="14412">MLTMVHIGRIWCLASHIPQLTLLTFNVCFMFSALPELNKVKDMERIASDDCAFMVYVVCGSRFKDKLVNKEKIDPATLCNVFIEEGDCIKEQKGHYCAESASPILDRFQQNSKEAAKVVLPALCRIAP</sequence>
<evidence type="ECO:0000313" key="1">
    <source>
        <dbReference type="EMBL" id="KAK2547782.1"/>
    </source>
</evidence>
<reference evidence="1" key="2">
    <citation type="journal article" date="2023" name="Science">
        <title>Genomic signatures of disease resistance in endangered staghorn corals.</title>
        <authorList>
            <person name="Vollmer S.V."/>
            <person name="Selwyn J.D."/>
            <person name="Despard B.A."/>
            <person name="Roesel C.L."/>
        </authorList>
    </citation>
    <scope>NUCLEOTIDE SEQUENCE</scope>
    <source>
        <strain evidence="1">K2</strain>
    </source>
</reference>